<dbReference type="SUPFAM" id="SSF49879">
    <property type="entry name" value="SMAD/FHA domain"/>
    <property type="match status" value="1"/>
</dbReference>
<organism evidence="3 4">
    <name type="scientific">Bradyrhizobium iriomotense</name>
    <dbReference type="NCBI Taxonomy" id="441950"/>
    <lineage>
        <taxon>Bacteria</taxon>
        <taxon>Pseudomonadati</taxon>
        <taxon>Pseudomonadota</taxon>
        <taxon>Alphaproteobacteria</taxon>
        <taxon>Hyphomicrobiales</taxon>
        <taxon>Nitrobacteraceae</taxon>
        <taxon>Bradyrhizobium</taxon>
    </lineage>
</organism>
<gene>
    <name evidence="3" type="ORF">GCM10007857_87400</name>
</gene>
<evidence type="ECO:0000259" key="2">
    <source>
        <dbReference type="PROSITE" id="PS50006"/>
    </source>
</evidence>
<comment type="caution">
    <text evidence="3">The sequence shown here is derived from an EMBL/GenBank/DDBJ whole genome shotgun (WGS) entry which is preliminary data.</text>
</comment>
<dbReference type="InterPro" id="IPR000253">
    <property type="entry name" value="FHA_dom"/>
</dbReference>
<dbReference type="SMART" id="SM00240">
    <property type="entry name" value="FHA"/>
    <property type="match status" value="1"/>
</dbReference>
<dbReference type="EMBL" id="BSOW01000061">
    <property type="protein sequence ID" value="GLR92022.1"/>
    <property type="molecule type" value="Genomic_DNA"/>
</dbReference>
<keyword evidence="1" id="KW-0472">Membrane</keyword>
<sequence>MIWVEILSRQREVAARVRIAAPEVRIGRGYDNDVVVDDPYVAAQHLRVFRRDDGSLVAEDSGSANGTYIDGSKTRLSDFVVDGKQPIRIGQTYLRIRDVSHAVERELLAPPERHVLPIVLALVIGLSVLAIDALKIWSNQTTEPRASAYFTPLLTIAATLLVWVGVWALLCRIFAGRSQFLRNLLIALIGIAAVSLYDEFAQYVAFAWTWPAGVSYGYVVVWLVAAAVCFYHLREIGRRRLWLKGAVVTALLVGGIALQTLQLSEALTDSGRQQTVHRLMPPMLRAVPLKDEGAFFGKISNLKADLDGERSLPPPGEPHP</sequence>
<reference evidence="4" key="1">
    <citation type="journal article" date="2019" name="Int. J. Syst. Evol. Microbiol.">
        <title>The Global Catalogue of Microorganisms (GCM) 10K type strain sequencing project: providing services to taxonomists for standard genome sequencing and annotation.</title>
        <authorList>
            <consortium name="The Broad Institute Genomics Platform"/>
            <consortium name="The Broad Institute Genome Sequencing Center for Infectious Disease"/>
            <person name="Wu L."/>
            <person name="Ma J."/>
        </authorList>
    </citation>
    <scope>NUCLEOTIDE SEQUENCE [LARGE SCALE GENOMIC DNA]</scope>
    <source>
        <strain evidence="4">NBRC 102520</strain>
    </source>
</reference>
<feature type="transmembrane region" description="Helical" evidence="1">
    <location>
        <begin position="183"/>
        <end position="210"/>
    </location>
</feature>
<keyword evidence="1" id="KW-1133">Transmembrane helix</keyword>
<keyword evidence="4" id="KW-1185">Reference proteome</keyword>
<name>A0ABQ6BCB1_9BRAD</name>
<evidence type="ECO:0000313" key="4">
    <source>
        <dbReference type="Proteomes" id="UP001156905"/>
    </source>
</evidence>
<feature type="transmembrane region" description="Helical" evidence="1">
    <location>
        <begin position="216"/>
        <end position="234"/>
    </location>
</feature>
<feature type="domain" description="FHA" evidence="2">
    <location>
        <begin position="24"/>
        <end position="74"/>
    </location>
</feature>
<feature type="transmembrane region" description="Helical" evidence="1">
    <location>
        <begin position="241"/>
        <end position="261"/>
    </location>
</feature>
<feature type="transmembrane region" description="Helical" evidence="1">
    <location>
        <begin position="115"/>
        <end position="137"/>
    </location>
</feature>
<evidence type="ECO:0000313" key="3">
    <source>
        <dbReference type="EMBL" id="GLR92022.1"/>
    </source>
</evidence>
<accession>A0ABQ6BCB1</accession>
<evidence type="ECO:0000256" key="1">
    <source>
        <dbReference type="SAM" id="Phobius"/>
    </source>
</evidence>
<keyword evidence="1" id="KW-0812">Transmembrane</keyword>
<dbReference type="InterPro" id="IPR008984">
    <property type="entry name" value="SMAD_FHA_dom_sf"/>
</dbReference>
<dbReference type="Proteomes" id="UP001156905">
    <property type="component" value="Unassembled WGS sequence"/>
</dbReference>
<feature type="transmembrane region" description="Helical" evidence="1">
    <location>
        <begin position="149"/>
        <end position="171"/>
    </location>
</feature>
<proteinExistence type="predicted"/>
<dbReference type="PROSITE" id="PS50006">
    <property type="entry name" value="FHA_DOMAIN"/>
    <property type="match status" value="1"/>
</dbReference>
<protein>
    <recommendedName>
        <fullName evidence="2">FHA domain-containing protein</fullName>
    </recommendedName>
</protein>
<dbReference type="Pfam" id="PF00498">
    <property type="entry name" value="FHA"/>
    <property type="match status" value="1"/>
</dbReference>
<dbReference type="RefSeq" id="WP_284275892.1">
    <property type="nucleotide sequence ID" value="NZ_BSOW01000061.1"/>
</dbReference>
<dbReference type="Gene3D" id="2.60.200.20">
    <property type="match status" value="1"/>
</dbReference>